<keyword evidence="2 5" id="KW-0863">Zinc-finger</keyword>
<dbReference type="AlphaFoldDB" id="A0A6P8Y4J0"/>
<dbReference type="InterPro" id="IPR006612">
    <property type="entry name" value="THAP_Znf"/>
</dbReference>
<dbReference type="GO" id="GO:0003677">
    <property type="term" value="F:DNA binding"/>
    <property type="evidence" value="ECO:0007669"/>
    <property type="project" value="UniProtKB-UniRule"/>
</dbReference>
<dbReference type="OrthoDB" id="8194992at2759"/>
<dbReference type="SMART" id="SM00980">
    <property type="entry name" value="THAP"/>
    <property type="match status" value="1"/>
</dbReference>
<gene>
    <name evidence="9" type="primary">LOC117641347</name>
</gene>
<dbReference type="KEGG" id="tpal:117641347"/>
<keyword evidence="4 5" id="KW-0238">DNA-binding</keyword>
<evidence type="ECO:0000256" key="1">
    <source>
        <dbReference type="ARBA" id="ARBA00022723"/>
    </source>
</evidence>
<evidence type="ECO:0000313" key="9">
    <source>
        <dbReference type="RefSeq" id="XP_034234478.1"/>
    </source>
</evidence>
<keyword evidence="6" id="KW-0175">Coiled coil</keyword>
<evidence type="ECO:0000313" key="8">
    <source>
        <dbReference type="Proteomes" id="UP000515158"/>
    </source>
</evidence>
<dbReference type="InterPro" id="IPR038441">
    <property type="entry name" value="THAP_Znf_sf"/>
</dbReference>
<accession>A0A6P8Y4J0</accession>
<evidence type="ECO:0000256" key="3">
    <source>
        <dbReference type="ARBA" id="ARBA00022833"/>
    </source>
</evidence>
<sequence length="375" mass="43730">MPRKCCICNTSKGVKYNEVPSNPTLRAKWLSVIPNKDNLGENPVVCNLHFQESDYDTNSKYRRLKRGVVPMVIPHEELDHEPYEEEGQKERYLHFFGTQVKEKNAELLEVKTQLRKVEGHLKHVTKHNGGIDAQLEALTKLLQQSKEESKKKTLDLQNLETEIKILKAMCHRQEMSLKSKDKLIQELKEKQKELQRSVRESKKSKSLEDIELKKGKSSLAKDRNLQMARIKLNNAKARSMYMEKIRRLQKQLDILKAERKDLDENVYYQNLENLIINMDTDRRAAFVLDQVKLYNKKVPRYSDLTLQECIIWEDTDPSGYEYVRSSDLLTLPAQWTMKRHLGPMDYDEVATSKTDTLSANFEVTTMSDAPDLLQC</sequence>
<dbReference type="RefSeq" id="XP_034234478.1">
    <property type="nucleotide sequence ID" value="XM_034378587.1"/>
</dbReference>
<dbReference type="GeneID" id="117641347"/>
<dbReference type="InParanoid" id="A0A6P8Y4J0"/>
<feature type="coiled-coil region" evidence="6">
    <location>
        <begin position="135"/>
        <end position="204"/>
    </location>
</feature>
<keyword evidence="3" id="KW-0862">Zinc</keyword>
<protein>
    <submittedName>
        <fullName evidence="9">Uncharacterized protein LOC117641347</fullName>
    </submittedName>
</protein>
<dbReference type="SUPFAM" id="SSF57716">
    <property type="entry name" value="Glucocorticoid receptor-like (DNA-binding domain)"/>
    <property type="match status" value="1"/>
</dbReference>
<proteinExistence type="predicted"/>
<dbReference type="Pfam" id="PF05485">
    <property type="entry name" value="THAP"/>
    <property type="match status" value="1"/>
</dbReference>
<evidence type="ECO:0000256" key="2">
    <source>
        <dbReference type="ARBA" id="ARBA00022771"/>
    </source>
</evidence>
<evidence type="ECO:0000259" key="7">
    <source>
        <dbReference type="PROSITE" id="PS50950"/>
    </source>
</evidence>
<dbReference type="Proteomes" id="UP000515158">
    <property type="component" value="Unplaced"/>
</dbReference>
<evidence type="ECO:0000256" key="4">
    <source>
        <dbReference type="ARBA" id="ARBA00023125"/>
    </source>
</evidence>
<keyword evidence="1" id="KW-0479">Metal-binding</keyword>
<evidence type="ECO:0000256" key="6">
    <source>
        <dbReference type="SAM" id="Coils"/>
    </source>
</evidence>
<keyword evidence="8" id="KW-1185">Reference proteome</keyword>
<evidence type="ECO:0000256" key="5">
    <source>
        <dbReference type="PROSITE-ProRule" id="PRU00309"/>
    </source>
</evidence>
<dbReference type="GO" id="GO:0008270">
    <property type="term" value="F:zinc ion binding"/>
    <property type="evidence" value="ECO:0007669"/>
    <property type="project" value="UniProtKB-KW"/>
</dbReference>
<reference evidence="9" key="1">
    <citation type="submission" date="2025-08" db="UniProtKB">
        <authorList>
            <consortium name="RefSeq"/>
        </authorList>
    </citation>
    <scope>IDENTIFICATION</scope>
    <source>
        <tissue evidence="9">Total insect</tissue>
    </source>
</reference>
<dbReference type="Gene3D" id="6.20.210.20">
    <property type="entry name" value="THAP domain"/>
    <property type="match status" value="1"/>
</dbReference>
<feature type="domain" description="THAP-type" evidence="7">
    <location>
        <begin position="1"/>
        <end position="73"/>
    </location>
</feature>
<name>A0A6P8Y4J0_THRPL</name>
<organism evidence="9">
    <name type="scientific">Thrips palmi</name>
    <name type="common">Melon thrips</name>
    <dbReference type="NCBI Taxonomy" id="161013"/>
    <lineage>
        <taxon>Eukaryota</taxon>
        <taxon>Metazoa</taxon>
        <taxon>Ecdysozoa</taxon>
        <taxon>Arthropoda</taxon>
        <taxon>Hexapoda</taxon>
        <taxon>Insecta</taxon>
        <taxon>Pterygota</taxon>
        <taxon>Neoptera</taxon>
        <taxon>Paraneoptera</taxon>
        <taxon>Thysanoptera</taxon>
        <taxon>Terebrantia</taxon>
        <taxon>Thripoidea</taxon>
        <taxon>Thripidae</taxon>
        <taxon>Thrips</taxon>
    </lineage>
</organism>
<feature type="coiled-coil region" evidence="6">
    <location>
        <begin position="238"/>
        <end position="265"/>
    </location>
</feature>
<dbReference type="PROSITE" id="PS50950">
    <property type="entry name" value="ZF_THAP"/>
    <property type="match status" value="1"/>
</dbReference>